<dbReference type="Proteomes" id="UP000294919">
    <property type="component" value="Unassembled WGS sequence"/>
</dbReference>
<sequence>MSNTFLIIDDDINIRKMLKHLILKNNLGKVSEELGSGEHAPEEIVFYNPDIVLIDFLLPVKDGIEIIDSAISLGYKGKFIMVSQVEDENMITKAYENGIVFFIHKPINMIEALNVIRGVCHNIELEKSVILIKNAVFNIEKSQNVVSTPNIHDQMVNIFTDIGIIGESGSKDLMNVVEKIISFKRKNFSSTYQLQEIYQQIANEENATKDTHINARTIEQRIRRTILKALENIAELGNDDYYNIKFTEYSTRLFDLKQVKQEIKHLHAAKEDRGKINIKKFIEGMLSRLNF</sequence>
<organism evidence="5 6">
    <name type="scientific">Marinisporobacter balticus</name>
    <dbReference type="NCBI Taxonomy" id="2018667"/>
    <lineage>
        <taxon>Bacteria</taxon>
        <taxon>Bacillati</taxon>
        <taxon>Bacillota</taxon>
        <taxon>Clostridia</taxon>
        <taxon>Peptostreptococcales</taxon>
        <taxon>Thermotaleaceae</taxon>
        <taxon>Marinisporobacter</taxon>
    </lineage>
</organism>
<dbReference type="InterPro" id="IPR001789">
    <property type="entry name" value="Sig_transdc_resp-reg_receiver"/>
</dbReference>
<dbReference type="SMART" id="SM00448">
    <property type="entry name" value="REC"/>
    <property type="match status" value="1"/>
</dbReference>
<dbReference type="OrthoDB" id="1684633at2"/>
<comment type="function">
    <text evidence="2">May play the central regulatory role in sporulation. It may be an element of the effector pathway responsible for the activation of sporulation genes in response to nutritional stress. Spo0A may act in concert with spo0H (a sigma factor) to control the expression of some genes that are critical to the sporulation process.</text>
</comment>
<keyword evidence="3" id="KW-0597">Phosphoprotein</keyword>
<evidence type="ECO:0000256" key="3">
    <source>
        <dbReference type="PROSITE-ProRule" id="PRU00169"/>
    </source>
</evidence>
<dbReference type="InterPro" id="IPR011006">
    <property type="entry name" value="CheY-like_superfamily"/>
</dbReference>
<reference evidence="5 6" key="1">
    <citation type="submission" date="2019-03" db="EMBL/GenBank/DDBJ databases">
        <title>Genomic Encyclopedia of Type Strains, Phase IV (KMG-IV): sequencing the most valuable type-strain genomes for metagenomic binning, comparative biology and taxonomic classification.</title>
        <authorList>
            <person name="Goeker M."/>
        </authorList>
    </citation>
    <scope>NUCLEOTIDE SEQUENCE [LARGE SCALE GENOMIC DNA]</scope>
    <source>
        <strain evidence="5 6">DSM 102940</strain>
    </source>
</reference>
<evidence type="ECO:0000313" key="5">
    <source>
        <dbReference type="EMBL" id="TCO80079.1"/>
    </source>
</evidence>
<dbReference type="PANTHER" id="PTHR43228:SF8">
    <property type="entry name" value="TRANSCRIPTIONAL REGULATORY PROTEIN GLNL"/>
    <property type="match status" value="1"/>
</dbReference>
<dbReference type="PROSITE" id="PS50110">
    <property type="entry name" value="RESPONSE_REGULATORY"/>
    <property type="match status" value="1"/>
</dbReference>
<dbReference type="SUPFAM" id="SSF52172">
    <property type="entry name" value="CheY-like"/>
    <property type="match status" value="1"/>
</dbReference>
<name>A0A4R2L7G6_9FIRM</name>
<dbReference type="GO" id="GO:0000160">
    <property type="term" value="P:phosphorelay signal transduction system"/>
    <property type="evidence" value="ECO:0007669"/>
    <property type="project" value="InterPro"/>
</dbReference>
<protein>
    <recommendedName>
        <fullName evidence="1">Stage 0 sporulation protein A homolog</fullName>
    </recommendedName>
</protein>
<evidence type="ECO:0000259" key="4">
    <source>
        <dbReference type="PROSITE" id="PS50110"/>
    </source>
</evidence>
<dbReference type="RefSeq" id="WP_132241983.1">
    <property type="nucleotide sequence ID" value="NZ_SLWV01000001.1"/>
</dbReference>
<keyword evidence="6" id="KW-1185">Reference proteome</keyword>
<dbReference type="PANTHER" id="PTHR43228">
    <property type="entry name" value="TWO-COMPONENT RESPONSE REGULATOR"/>
    <property type="match status" value="1"/>
</dbReference>
<dbReference type="Pfam" id="PF00072">
    <property type="entry name" value="Response_reg"/>
    <property type="match status" value="1"/>
</dbReference>
<dbReference type="InterPro" id="IPR052048">
    <property type="entry name" value="ST_Response_Regulator"/>
</dbReference>
<dbReference type="EMBL" id="SLWV01000001">
    <property type="protein sequence ID" value="TCO80079.1"/>
    <property type="molecule type" value="Genomic_DNA"/>
</dbReference>
<dbReference type="AlphaFoldDB" id="A0A4R2L7G6"/>
<comment type="caution">
    <text evidence="5">The sequence shown here is derived from an EMBL/GenBank/DDBJ whole genome shotgun (WGS) entry which is preliminary data.</text>
</comment>
<accession>A0A4R2L7G6</accession>
<dbReference type="InterPro" id="IPR013972">
    <property type="entry name" value="YcbB"/>
</dbReference>
<evidence type="ECO:0000256" key="1">
    <source>
        <dbReference type="ARBA" id="ARBA00018672"/>
    </source>
</evidence>
<evidence type="ECO:0000256" key="2">
    <source>
        <dbReference type="ARBA" id="ARBA00024867"/>
    </source>
</evidence>
<evidence type="ECO:0000313" key="6">
    <source>
        <dbReference type="Proteomes" id="UP000294919"/>
    </source>
</evidence>
<feature type="domain" description="Response regulatory" evidence="4">
    <location>
        <begin position="4"/>
        <end position="120"/>
    </location>
</feature>
<proteinExistence type="predicted"/>
<feature type="modified residue" description="4-aspartylphosphate" evidence="3">
    <location>
        <position position="55"/>
    </location>
</feature>
<dbReference type="Pfam" id="PF08664">
    <property type="entry name" value="YcbB"/>
    <property type="match status" value="1"/>
</dbReference>
<gene>
    <name evidence="5" type="ORF">EV214_101318</name>
</gene>
<dbReference type="Gene3D" id="3.40.50.2300">
    <property type="match status" value="1"/>
</dbReference>